<dbReference type="Gene3D" id="1.10.260.40">
    <property type="entry name" value="lambda repressor-like DNA-binding domains"/>
    <property type="match status" value="1"/>
</dbReference>
<proteinExistence type="predicted"/>
<gene>
    <name evidence="2" type="ORF">GCM10010346_15830</name>
</gene>
<evidence type="ECO:0000313" key="3">
    <source>
        <dbReference type="Proteomes" id="UP000599437"/>
    </source>
</evidence>
<feature type="domain" description="HTH cro/C1-type" evidence="1">
    <location>
        <begin position="29"/>
        <end position="70"/>
    </location>
</feature>
<dbReference type="SMART" id="SM00530">
    <property type="entry name" value="HTH_XRE"/>
    <property type="match status" value="1"/>
</dbReference>
<keyword evidence="3" id="KW-1185">Reference proteome</keyword>
<dbReference type="EMBL" id="BMVO01000003">
    <property type="protein sequence ID" value="GHA93959.1"/>
    <property type="molecule type" value="Genomic_DNA"/>
</dbReference>
<dbReference type="InterPro" id="IPR010982">
    <property type="entry name" value="Lambda_DNA-bd_dom_sf"/>
</dbReference>
<dbReference type="CDD" id="cd00093">
    <property type="entry name" value="HTH_XRE"/>
    <property type="match status" value="1"/>
</dbReference>
<dbReference type="PROSITE" id="PS50943">
    <property type="entry name" value="HTH_CROC1"/>
    <property type="match status" value="1"/>
</dbReference>
<comment type="caution">
    <text evidence="2">The sequence shown here is derived from an EMBL/GenBank/DDBJ whole genome shotgun (WGS) entry which is preliminary data.</text>
</comment>
<dbReference type="Pfam" id="PF01381">
    <property type="entry name" value="HTH_3"/>
    <property type="match status" value="1"/>
</dbReference>
<dbReference type="InterPro" id="IPR001387">
    <property type="entry name" value="Cro/C1-type_HTH"/>
</dbReference>
<sequence length="145" mass="15295">MAQRFGALIHALATRAGYDLTPGAGGRLELARLSGMHKSSVGRMLDGQTLPNPSNFAGLARALDVDVLDLMVEGEILTEEDRRKSAGTDVRSATSQTHPLTPEAAADAWGIKNPIIRGMLLSNINEAIRLQHEADQPGTASTGGP</sequence>
<name>A0ABQ3DM48_9ACTN</name>
<reference evidence="3" key="1">
    <citation type="journal article" date="2019" name="Int. J. Syst. Evol. Microbiol.">
        <title>The Global Catalogue of Microorganisms (GCM) 10K type strain sequencing project: providing services to taxonomists for standard genome sequencing and annotation.</title>
        <authorList>
            <consortium name="The Broad Institute Genomics Platform"/>
            <consortium name="The Broad Institute Genome Sequencing Center for Infectious Disease"/>
            <person name="Wu L."/>
            <person name="Ma J."/>
        </authorList>
    </citation>
    <scope>NUCLEOTIDE SEQUENCE [LARGE SCALE GENOMIC DNA]</scope>
    <source>
        <strain evidence="3">JCM 4737</strain>
    </source>
</reference>
<organism evidence="2 3">
    <name type="scientific">Streptomyces chryseus</name>
    <dbReference type="NCBI Taxonomy" id="68186"/>
    <lineage>
        <taxon>Bacteria</taxon>
        <taxon>Bacillati</taxon>
        <taxon>Actinomycetota</taxon>
        <taxon>Actinomycetes</taxon>
        <taxon>Kitasatosporales</taxon>
        <taxon>Streptomycetaceae</taxon>
        <taxon>Streptomyces</taxon>
    </lineage>
</organism>
<accession>A0ABQ3DM48</accession>
<dbReference type="RefSeq" id="WP_229843388.1">
    <property type="nucleotide sequence ID" value="NZ_BMVO01000003.1"/>
</dbReference>
<evidence type="ECO:0000313" key="2">
    <source>
        <dbReference type="EMBL" id="GHA93959.1"/>
    </source>
</evidence>
<dbReference type="Proteomes" id="UP000599437">
    <property type="component" value="Unassembled WGS sequence"/>
</dbReference>
<dbReference type="SUPFAM" id="SSF47413">
    <property type="entry name" value="lambda repressor-like DNA-binding domains"/>
    <property type="match status" value="1"/>
</dbReference>
<protein>
    <recommendedName>
        <fullName evidence="1">HTH cro/C1-type domain-containing protein</fullName>
    </recommendedName>
</protein>
<evidence type="ECO:0000259" key="1">
    <source>
        <dbReference type="PROSITE" id="PS50943"/>
    </source>
</evidence>